<evidence type="ECO:0000313" key="9">
    <source>
        <dbReference type="Proteomes" id="UP000275024"/>
    </source>
</evidence>
<dbReference type="AlphaFoldDB" id="A0A3A9W3T0"/>
<dbReference type="SUPFAM" id="SSF46689">
    <property type="entry name" value="Homeodomain-like"/>
    <property type="match status" value="1"/>
</dbReference>
<keyword evidence="3" id="KW-0804">Transcription</keyword>
<protein>
    <submittedName>
        <fullName evidence="6">TetR/AcrR family transcriptional regulator</fullName>
    </submittedName>
</protein>
<evidence type="ECO:0000313" key="7">
    <source>
        <dbReference type="EMBL" id="RKN19579.1"/>
    </source>
</evidence>
<evidence type="ECO:0000256" key="1">
    <source>
        <dbReference type="ARBA" id="ARBA00023015"/>
    </source>
</evidence>
<dbReference type="Proteomes" id="UP000275024">
    <property type="component" value="Unassembled WGS sequence"/>
</dbReference>
<dbReference type="InterPro" id="IPR036271">
    <property type="entry name" value="Tet_transcr_reg_TetR-rel_C_sf"/>
</dbReference>
<evidence type="ECO:0000256" key="3">
    <source>
        <dbReference type="ARBA" id="ARBA00023163"/>
    </source>
</evidence>
<dbReference type="GO" id="GO:0000976">
    <property type="term" value="F:transcription cis-regulatory region binding"/>
    <property type="evidence" value="ECO:0007669"/>
    <property type="project" value="TreeGrafter"/>
</dbReference>
<reference evidence="8 9" key="1">
    <citation type="submission" date="2018-09" db="EMBL/GenBank/DDBJ databases">
        <title>Streptomyces sp. nov. DS1-2, an endophytic actinomycete isolated from roots of Dendrobium scabrilingue.</title>
        <authorList>
            <person name="Kuncharoen N."/>
            <person name="Kudo T."/>
            <person name="Ohkuma M."/>
            <person name="Yuki M."/>
            <person name="Tanasupawat S."/>
        </authorList>
    </citation>
    <scope>NUCLEOTIDE SEQUENCE [LARGE SCALE GENOMIC DNA]</scope>
    <source>
        <strain evidence="6 9">AZ1-7</strain>
        <strain evidence="7 8">DS1-2</strain>
    </source>
</reference>
<dbReference type="Pfam" id="PF00440">
    <property type="entry name" value="TetR_N"/>
    <property type="match status" value="1"/>
</dbReference>
<evidence type="ECO:0000256" key="2">
    <source>
        <dbReference type="ARBA" id="ARBA00023125"/>
    </source>
</evidence>
<dbReference type="PANTHER" id="PTHR30055:SF234">
    <property type="entry name" value="HTH-TYPE TRANSCRIPTIONAL REGULATOR BETI"/>
    <property type="match status" value="1"/>
</dbReference>
<dbReference type="SUPFAM" id="SSF48498">
    <property type="entry name" value="Tetracyclin repressor-like, C-terminal domain"/>
    <property type="match status" value="1"/>
</dbReference>
<dbReference type="InterPro" id="IPR049445">
    <property type="entry name" value="TetR_SbtR-like_C"/>
</dbReference>
<dbReference type="EMBL" id="RBDY01000015">
    <property type="protein sequence ID" value="RKN19579.1"/>
    <property type="molecule type" value="Genomic_DNA"/>
</dbReference>
<proteinExistence type="predicted"/>
<keyword evidence="8" id="KW-1185">Reference proteome</keyword>
<sequence length="200" mass="22280">MSSHRGGEGTPMRSDARRNRERLLDSAARLFAARGRDVQMEEIAADANVGLGTLYRNFASKQDLFVEIVRRRYLGLIDLAERAESIDDPAAAFRAVFVGYLEQAECDSAFQLALLGGSDLRWEGVEEQKALFAERVRRIIERGVRAGVLRGDLTFGDFPALVCGVMSTMYFKPSPTSDWRRHLDLVLTALETAVPQGAER</sequence>
<dbReference type="InterPro" id="IPR009057">
    <property type="entry name" value="Homeodomain-like_sf"/>
</dbReference>
<dbReference type="EMBL" id="RBDX01000015">
    <property type="protein sequence ID" value="RKN07402.1"/>
    <property type="molecule type" value="Genomic_DNA"/>
</dbReference>
<keyword evidence="1" id="KW-0805">Transcription regulation</keyword>
<dbReference type="PRINTS" id="PR00455">
    <property type="entry name" value="HTHTETR"/>
</dbReference>
<dbReference type="Pfam" id="PF21597">
    <property type="entry name" value="TetR_C_43"/>
    <property type="match status" value="1"/>
</dbReference>
<dbReference type="PROSITE" id="PS50977">
    <property type="entry name" value="HTH_TETR_2"/>
    <property type="match status" value="1"/>
</dbReference>
<evidence type="ECO:0000256" key="4">
    <source>
        <dbReference type="PROSITE-ProRule" id="PRU00335"/>
    </source>
</evidence>
<dbReference type="GO" id="GO:0003700">
    <property type="term" value="F:DNA-binding transcription factor activity"/>
    <property type="evidence" value="ECO:0007669"/>
    <property type="project" value="TreeGrafter"/>
</dbReference>
<evidence type="ECO:0000313" key="8">
    <source>
        <dbReference type="Proteomes" id="UP000268652"/>
    </source>
</evidence>
<dbReference type="Gene3D" id="1.10.357.10">
    <property type="entry name" value="Tetracycline Repressor, domain 2"/>
    <property type="match status" value="1"/>
</dbReference>
<dbReference type="PANTHER" id="PTHR30055">
    <property type="entry name" value="HTH-TYPE TRANSCRIPTIONAL REGULATOR RUTR"/>
    <property type="match status" value="1"/>
</dbReference>
<feature type="domain" description="HTH tetR-type" evidence="5">
    <location>
        <begin position="17"/>
        <end position="76"/>
    </location>
</feature>
<feature type="DNA-binding region" description="H-T-H motif" evidence="4">
    <location>
        <begin position="39"/>
        <end position="58"/>
    </location>
</feature>
<dbReference type="Proteomes" id="UP000268652">
    <property type="component" value="Unassembled WGS sequence"/>
</dbReference>
<comment type="caution">
    <text evidence="6">The sequence shown here is derived from an EMBL/GenBank/DDBJ whole genome shotgun (WGS) entry which is preliminary data.</text>
</comment>
<name>A0A3A9W3T0_9ACTN</name>
<keyword evidence="2 4" id="KW-0238">DNA-binding</keyword>
<organism evidence="6 9">
    <name type="scientific">Streptomyces radicis</name>
    <dbReference type="NCBI Taxonomy" id="1750517"/>
    <lineage>
        <taxon>Bacteria</taxon>
        <taxon>Bacillati</taxon>
        <taxon>Actinomycetota</taxon>
        <taxon>Actinomycetes</taxon>
        <taxon>Kitasatosporales</taxon>
        <taxon>Streptomycetaceae</taxon>
        <taxon>Streptomyces</taxon>
    </lineage>
</organism>
<dbReference type="InterPro" id="IPR050109">
    <property type="entry name" value="HTH-type_TetR-like_transc_reg"/>
</dbReference>
<evidence type="ECO:0000313" key="6">
    <source>
        <dbReference type="EMBL" id="RKN07402.1"/>
    </source>
</evidence>
<evidence type="ECO:0000259" key="5">
    <source>
        <dbReference type="PROSITE" id="PS50977"/>
    </source>
</evidence>
<dbReference type="OrthoDB" id="3192968at2"/>
<accession>A0A3A9W3T0</accession>
<gene>
    <name evidence="7" type="ORF">D7318_19725</name>
    <name evidence="6" type="ORF">D7319_18800</name>
</gene>
<dbReference type="InterPro" id="IPR001647">
    <property type="entry name" value="HTH_TetR"/>
</dbReference>